<dbReference type="PANTHER" id="PTHR11070">
    <property type="entry name" value="UVRD / RECB / PCRA DNA HELICASE FAMILY MEMBER"/>
    <property type="match status" value="1"/>
</dbReference>
<proteinExistence type="predicted"/>
<protein>
    <recommendedName>
        <fullName evidence="7">DNA 3'-5' helicase</fullName>
        <ecNumber evidence="7">5.6.2.4</ecNumber>
    </recommendedName>
</protein>
<evidence type="ECO:0000256" key="2">
    <source>
        <dbReference type="ARBA" id="ARBA00022801"/>
    </source>
</evidence>
<keyword evidence="3 9" id="KW-0347">Helicase</keyword>
<evidence type="ECO:0000256" key="5">
    <source>
        <dbReference type="ARBA" id="ARBA00023235"/>
    </source>
</evidence>
<comment type="catalytic activity">
    <reaction evidence="6">
        <text>Couples ATP hydrolysis with the unwinding of duplex DNA by translocating in the 3'-5' direction.</text>
        <dbReference type="EC" id="5.6.2.4"/>
    </reaction>
</comment>
<evidence type="ECO:0000256" key="4">
    <source>
        <dbReference type="ARBA" id="ARBA00022840"/>
    </source>
</evidence>
<reference evidence="11" key="1">
    <citation type="submission" date="2016-08" db="EMBL/GenBank/DDBJ databases">
        <title>Complete Genome Seqeunce of Paenibacillus sp. BIHB 4019 from tea rhizoplane.</title>
        <authorList>
            <person name="Thakur R."/>
            <person name="Swarnkar M.K."/>
            <person name="Gulati A."/>
        </authorList>
    </citation>
    <scope>NUCLEOTIDE SEQUENCE [LARGE SCALE GENOMIC DNA]</scope>
    <source>
        <strain evidence="11">BIHB4019</strain>
    </source>
</reference>
<dbReference type="Gene3D" id="3.30.65.10">
    <property type="entry name" value="Bacterial Topoisomerase I, domain 1"/>
    <property type="match status" value="2"/>
</dbReference>
<dbReference type="InterPro" id="IPR014016">
    <property type="entry name" value="UvrD-like_ATP-bd"/>
</dbReference>
<dbReference type="SUPFAM" id="SSF57783">
    <property type="entry name" value="Zinc beta-ribbon"/>
    <property type="match status" value="1"/>
</dbReference>
<dbReference type="PROSITE" id="PS51198">
    <property type="entry name" value="UVRD_HELICASE_ATP_BIND"/>
    <property type="match status" value="1"/>
</dbReference>
<evidence type="ECO:0000256" key="8">
    <source>
        <dbReference type="ARBA" id="ARBA00048988"/>
    </source>
</evidence>
<sequence>MVTWIIKIKRYFQKQKALKLIPKIEMYLLLMQEKYKKIAIESNQVADRYVPNSYFQELLSKCDLDRAYLEGDSPFRIAPGFEQQFNKLTPLIATLPQYNELCQLHTSTRNQFQVQYRSIQARKAEMAKRVERINVKVHYFFEELAVLKQDYIAESAKTNFVNQHKEPLFFYEHAVPSEIEESVVLSYLALMRDFDKKVVSWNQEYVQSELMNSKEFFDDIDGKSLDEQQRIAVLTDEDNNLVLAGAGSGKTLTISGKVKFLTENKGISPDEILLISFTNKAAEEMQERIVGRLGVKVDVKTFHKLGMGIIAWDSDAKPDVLNDNKQIIQDYFRSVIHSNPMELEKIVTFFGVYLNIPKDLQQFDSLGEFHENQKSLDFESLKGKLQKVTKILQSFKGETMKSLEETLVANFLFLNGIEYIYENDYEYPTASTYYRQYKPDFYLPDYGIYIEHFGITKDFRTPWLSNIEEEKYLEGVRWKRALHKEKNTVLIESYSYYNKNGVLFEKLEENLRKHGVQFEKIDVKAVYEAICIKENDFYFEEFIKLVSSFINLFKSNGFKKEHFSQFTDENQQLLGHNTFLKTRNQTFLSLVEPIYEYYQDTLGKQNKIDFNDMINTATEIAKGKKATFHYKYIIIDEYQDISQGRYQLIKTIKDKTNAKVVCVGDDWQSIYRFAGSDVQLFTKFGENFGKFELLRIERTYRNSQQLINIAGSFVMKNMKQYRKNLVSGKYNTQPIRVIGYDQNMVEVIKAILDEIIDKGGQKQEIMLLGRNNFDINFLKGQTDFRVIEKEKVLTRVEYQKHKSVKINFMSTHKSKGLEADQVILINAKNNLLGFPNRISDDPVLSWVLTDQDAFEFAEERRLFYVALTRTKNNLYIMAPEKDTSIFIKELTKDYGTQFETTFIQNSITNNPRCLKCKTGLLVERKNKLQKNFLGCSHYPQCKQTHSDVCLLNNQVMCSRCNGYMARRTSKGEEFYGCTNFPHCRNTMNIGKSYHRVKQIR</sequence>
<dbReference type="GO" id="GO:0003677">
    <property type="term" value="F:DNA binding"/>
    <property type="evidence" value="ECO:0007669"/>
    <property type="project" value="InterPro"/>
</dbReference>
<evidence type="ECO:0000256" key="3">
    <source>
        <dbReference type="ARBA" id="ARBA00022806"/>
    </source>
</evidence>
<dbReference type="RefSeq" id="WP_172455520.1">
    <property type="nucleotide sequence ID" value="NZ_CP016808.1"/>
</dbReference>
<keyword evidence="4 9" id="KW-0067">ATP-binding</keyword>
<organism evidence="11">
    <name type="scientific">Paenibacillus sp. BIHB 4019</name>
    <dbReference type="NCBI Taxonomy" id="1870819"/>
    <lineage>
        <taxon>Bacteria</taxon>
        <taxon>Bacillati</taxon>
        <taxon>Bacillota</taxon>
        <taxon>Bacilli</taxon>
        <taxon>Bacillales</taxon>
        <taxon>Paenibacillaceae</taxon>
        <taxon>Paenibacillus</taxon>
    </lineage>
</organism>
<keyword evidence="2 9" id="KW-0378">Hydrolase</keyword>
<dbReference type="EC" id="5.6.2.4" evidence="7"/>
<evidence type="ECO:0000313" key="11">
    <source>
        <dbReference type="EMBL" id="ANY67823.1"/>
    </source>
</evidence>
<dbReference type="InterPro" id="IPR027417">
    <property type="entry name" value="P-loop_NTPase"/>
</dbReference>
<dbReference type="Gene3D" id="3.40.50.300">
    <property type="entry name" value="P-loop containing nucleotide triphosphate hydrolases"/>
    <property type="match status" value="3"/>
</dbReference>
<dbReference type="GO" id="GO:0000725">
    <property type="term" value="P:recombinational repair"/>
    <property type="evidence" value="ECO:0007669"/>
    <property type="project" value="TreeGrafter"/>
</dbReference>
<dbReference type="Pfam" id="PF13245">
    <property type="entry name" value="AAA_19"/>
    <property type="match status" value="1"/>
</dbReference>
<feature type="binding site" evidence="9">
    <location>
        <begin position="244"/>
        <end position="251"/>
    </location>
    <ligand>
        <name>ATP</name>
        <dbReference type="ChEBI" id="CHEBI:30616"/>
    </ligand>
</feature>
<dbReference type="GO" id="GO:0003916">
    <property type="term" value="F:DNA topoisomerase activity"/>
    <property type="evidence" value="ECO:0007669"/>
    <property type="project" value="InterPro"/>
</dbReference>
<dbReference type="GO" id="GO:0006265">
    <property type="term" value="P:DNA topological change"/>
    <property type="evidence" value="ECO:0007669"/>
    <property type="project" value="InterPro"/>
</dbReference>
<evidence type="ECO:0000256" key="7">
    <source>
        <dbReference type="ARBA" id="ARBA00034808"/>
    </source>
</evidence>
<evidence type="ECO:0000256" key="6">
    <source>
        <dbReference type="ARBA" id="ARBA00034617"/>
    </source>
</evidence>
<name>A0A1B2DJE1_9BACL</name>
<keyword evidence="5" id="KW-0413">Isomerase</keyword>
<dbReference type="SUPFAM" id="SSF52540">
    <property type="entry name" value="P-loop containing nucleoside triphosphate hydrolases"/>
    <property type="match status" value="1"/>
</dbReference>
<gene>
    <name evidence="11" type="ORF">BBD42_16110</name>
</gene>
<accession>A0A1B2DJE1</accession>
<comment type="catalytic activity">
    <reaction evidence="8">
        <text>ATP + H2O = ADP + phosphate + H(+)</text>
        <dbReference type="Rhea" id="RHEA:13065"/>
        <dbReference type="ChEBI" id="CHEBI:15377"/>
        <dbReference type="ChEBI" id="CHEBI:15378"/>
        <dbReference type="ChEBI" id="CHEBI:30616"/>
        <dbReference type="ChEBI" id="CHEBI:43474"/>
        <dbReference type="ChEBI" id="CHEBI:456216"/>
        <dbReference type="EC" id="5.6.2.4"/>
    </reaction>
</comment>
<dbReference type="AlphaFoldDB" id="A0A1B2DJE1"/>
<evidence type="ECO:0000259" key="10">
    <source>
        <dbReference type="PROSITE" id="PS51198"/>
    </source>
</evidence>
<dbReference type="GO" id="GO:0016887">
    <property type="term" value="F:ATP hydrolysis activity"/>
    <property type="evidence" value="ECO:0007669"/>
    <property type="project" value="RHEA"/>
</dbReference>
<dbReference type="PANTHER" id="PTHR11070:SF63">
    <property type="entry name" value="DNA HELICASE IV"/>
    <property type="match status" value="1"/>
</dbReference>
<dbReference type="GO" id="GO:0005694">
    <property type="term" value="C:chromosome"/>
    <property type="evidence" value="ECO:0007669"/>
    <property type="project" value="InterPro"/>
</dbReference>
<dbReference type="EMBL" id="CP016808">
    <property type="protein sequence ID" value="ANY67823.1"/>
    <property type="molecule type" value="Genomic_DNA"/>
</dbReference>
<evidence type="ECO:0000256" key="1">
    <source>
        <dbReference type="ARBA" id="ARBA00022741"/>
    </source>
</evidence>
<dbReference type="Pfam" id="PF01396">
    <property type="entry name" value="Zn_ribbon_Top1"/>
    <property type="match status" value="2"/>
</dbReference>
<dbReference type="InterPro" id="IPR013498">
    <property type="entry name" value="Topo_IA_Znf"/>
</dbReference>
<dbReference type="Pfam" id="PF13361">
    <property type="entry name" value="UvrD_C"/>
    <property type="match status" value="1"/>
</dbReference>
<dbReference type="InterPro" id="IPR014017">
    <property type="entry name" value="DNA_helicase_UvrD-like_C"/>
</dbReference>
<keyword evidence="1 9" id="KW-0547">Nucleotide-binding</keyword>
<dbReference type="Gene3D" id="3.40.91.30">
    <property type="match status" value="1"/>
</dbReference>
<evidence type="ECO:0000256" key="9">
    <source>
        <dbReference type="PROSITE-ProRule" id="PRU00560"/>
    </source>
</evidence>
<feature type="domain" description="UvrD-like helicase ATP-binding" evidence="10">
    <location>
        <begin position="223"/>
        <end position="703"/>
    </location>
</feature>
<dbReference type="InterPro" id="IPR000212">
    <property type="entry name" value="DNA_helicase_UvrD/REP"/>
</dbReference>
<dbReference type="GO" id="GO:0005829">
    <property type="term" value="C:cytosol"/>
    <property type="evidence" value="ECO:0007669"/>
    <property type="project" value="TreeGrafter"/>
</dbReference>
<dbReference type="GO" id="GO:0005524">
    <property type="term" value="F:ATP binding"/>
    <property type="evidence" value="ECO:0007669"/>
    <property type="project" value="UniProtKB-UniRule"/>
</dbReference>
<dbReference type="GO" id="GO:0043138">
    <property type="term" value="F:3'-5' DNA helicase activity"/>
    <property type="evidence" value="ECO:0007669"/>
    <property type="project" value="UniProtKB-EC"/>
</dbReference>